<gene>
    <name evidence="2" type="ORF">ACFOEB_01520</name>
</gene>
<reference evidence="3" key="1">
    <citation type="journal article" date="2019" name="Int. J. Syst. Evol. Microbiol.">
        <title>The Global Catalogue of Microorganisms (GCM) 10K type strain sequencing project: providing services to taxonomists for standard genome sequencing and annotation.</title>
        <authorList>
            <consortium name="The Broad Institute Genomics Platform"/>
            <consortium name="The Broad Institute Genome Sequencing Center for Infectious Disease"/>
            <person name="Wu L."/>
            <person name="Ma J."/>
        </authorList>
    </citation>
    <scope>NUCLEOTIDE SEQUENCE [LARGE SCALE GENOMIC DNA]</scope>
    <source>
        <strain evidence="3">KCTC 52141</strain>
    </source>
</reference>
<feature type="chain" id="PRO_5045691381" evidence="1">
    <location>
        <begin position="21"/>
        <end position="274"/>
    </location>
</feature>
<evidence type="ECO:0000256" key="1">
    <source>
        <dbReference type="SAM" id="SignalP"/>
    </source>
</evidence>
<evidence type="ECO:0000313" key="2">
    <source>
        <dbReference type="EMBL" id="MFC3153870.1"/>
    </source>
</evidence>
<proteinExistence type="predicted"/>
<accession>A0ABV7HJ23</accession>
<keyword evidence="1" id="KW-0732">Signal</keyword>
<feature type="signal peptide" evidence="1">
    <location>
        <begin position="1"/>
        <end position="20"/>
    </location>
</feature>
<dbReference type="Proteomes" id="UP001595548">
    <property type="component" value="Unassembled WGS sequence"/>
</dbReference>
<keyword evidence="3" id="KW-1185">Reference proteome</keyword>
<protein>
    <submittedName>
        <fullName evidence="2">Uncharacterized protein</fullName>
    </submittedName>
</protein>
<sequence length="274" mass="31324">MKKTFYLCSLLLSLYGPQLAAQNAGTPDPYLAQAFDGIWQMERNATHMLTEQVHTHVVDDTFRQEPQHKNAPVYLRESGDTGAIEYRKKRYPVGDTPWGGLPHLDPDTMRLLDITMEQTNYLVLSGLGEGIFSTTNWKQYRFLHVLDVGRGRGIVNYYPLFADAGLGEQVLGRLPGSNYLNYARLVPTDWNFERQATRYEILLYELGRNGIKRVIKNDAPLSYVLQKNTNAPQWELTLTAETPVADRLDDQGHYFTAARLSQSQYQNLYGKKSR</sequence>
<evidence type="ECO:0000313" key="3">
    <source>
        <dbReference type="Proteomes" id="UP001595548"/>
    </source>
</evidence>
<dbReference type="RefSeq" id="WP_382413883.1">
    <property type="nucleotide sequence ID" value="NZ_AP031500.1"/>
</dbReference>
<organism evidence="2 3">
    <name type="scientific">Gilvimarinus japonicus</name>
    <dbReference type="NCBI Taxonomy" id="1796469"/>
    <lineage>
        <taxon>Bacteria</taxon>
        <taxon>Pseudomonadati</taxon>
        <taxon>Pseudomonadota</taxon>
        <taxon>Gammaproteobacteria</taxon>
        <taxon>Cellvibrionales</taxon>
        <taxon>Cellvibrionaceae</taxon>
        <taxon>Gilvimarinus</taxon>
    </lineage>
</organism>
<name>A0ABV7HJ23_9GAMM</name>
<comment type="caution">
    <text evidence="2">The sequence shown here is derived from an EMBL/GenBank/DDBJ whole genome shotgun (WGS) entry which is preliminary data.</text>
</comment>
<dbReference type="EMBL" id="JBHRTL010000001">
    <property type="protein sequence ID" value="MFC3153870.1"/>
    <property type="molecule type" value="Genomic_DNA"/>
</dbReference>